<evidence type="ECO:0000313" key="7">
    <source>
        <dbReference type="Proteomes" id="UP000003805"/>
    </source>
</evidence>
<dbReference type="GO" id="GO:0005737">
    <property type="term" value="C:cytoplasm"/>
    <property type="evidence" value="ECO:0007669"/>
    <property type="project" value="TreeGrafter"/>
</dbReference>
<reference evidence="6 7" key="1">
    <citation type="submission" date="2010-02" db="EMBL/GenBank/DDBJ databases">
        <title>The Genome Sequence of Prevotella oris strain C735.</title>
        <authorList>
            <consortium name="The Broad Institute Genome Sequencing Platform"/>
            <person name="Ward D."/>
            <person name="Feldgarden M."/>
            <person name="Earl A."/>
            <person name="Young S.K."/>
            <person name="Zeng Q."/>
            <person name="Koehrsen M."/>
            <person name="Alvarado L."/>
            <person name="Berlin A."/>
            <person name="Bochicchio J."/>
            <person name="Borenstein D."/>
            <person name="Chapman S.B."/>
            <person name="Chen Z."/>
            <person name="Engels R."/>
            <person name="Freedman E."/>
            <person name="Gellesch M."/>
            <person name="Goldberg J."/>
            <person name="Griggs A."/>
            <person name="Gujja S."/>
            <person name="Heilman E."/>
            <person name="Heiman D."/>
            <person name="Hepburn T."/>
            <person name="Howarth C."/>
            <person name="Jen D."/>
            <person name="Larson L."/>
            <person name="Mehta T."/>
            <person name="Park D."/>
            <person name="Pearson M."/>
            <person name="Roberts A."/>
            <person name="Saif S."/>
            <person name="Shea T."/>
            <person name="Shenoy N."/>
            <person name="Sisk P."/>
            <person name="Stolte C."/>
            <person name="Sykes S."/>
            <person name="Thomson T."/>
            <person name="Walk T."/>
            <person name="White J."/>
            <person name="Yandava C."/>
            <person name="Sibley C.D."/>
            <person name="Field T.R."/>
            <person name="Grinwis M."/>
            <person name="Eshaghurshan C.S."/>
            <person name="Surette M.G."/>
            <person name="Haas B."/>
            <person name="Nusbaum C."/>
            <person name="Birren B."/>
        </authorList>
    </citation>
    <scope>NUCLEOTIDE SEQUENCE [LARGE SCALE GENOMIC DNA]</scope>
    <source>
        <strain evidence="6 7">C735</strain>
    </source>
</reference>
<keyword evidence="2" id="KW-0210">Decarboxylase</keyword>
<dbReference type="PANTHER" id="PTHR43078:SF6">
    <property type="entry name" value="UDP-GLUCURONIC ACID DECARBOXYLASE 1"/>
    <property type="match status" value="1"/>
</dbReference>
<dbReference type="Pfam" id="PF01370">
    <property type="entry name" value="Epimerase"/>
    <property type="match status" value="1"/>
</dbReference>
<dbReference type="Proteomes" id="UP000003805">
    <property type="component" value="Unassembled WGS sequence"/>
</dbReference>
<sequence>MKTNRYSVYRSQGMNTVLDNDIRAFKEQFSLKSSLAGTTVCVTGSTGLLGSIAVKCLLGIGAKVVAVIRDEAKAERVLGPENDRLRYYLYDFSNADSREFMPPGTVDYVIHFASPTASKYFVDRPVETIDTIYQGTKAVLSYAMKQPLKSLVFASSLEIYGTITDDAVPITEEVQGYIDPMSVRSSYPMAKRLAETLCHSYAMEYQCPVRIARLAQVFGAGVALDDTRVFAQFARCVIQNNDITLHTKGDLCRCYCYTLDAITGILYILLKGKDGEVYNVSNRETYISIRDMAEMVCRDFGSFIHTEVKLQEGMGYSPTTKLLLSSAKLEALGWKPHYNLHEMYDRLIRSMREMA</sequence>
<dbReference type="GO" id="GO:0070403">
    <property type="term" value="F:NAD+ binding"/>
    <property type="evidence" value="ECO:0007669"/>
    <property type="project" value="InterPro"/>
</dbReference>
<evidence type="ECO:0000256" key="3">
    <source>
        <dbReference type="ARBA" id="ARBA00023027"/>
    </source>
</evidence>
<keyword evidence="4" id="KW-0456">Lyase</keyword>
<evidence type="ECO:0000259" key="5">
    <source>
        <dbReference type="Pfam" id="PF01370"/>
    </source>
</evidence>
<dbReference type="InterPro" id="IPR001509">
    <property type="entry name" value="Epimerase_deHydtase"/>
</dbReference>
<dbReference type="GO" id="GO:0048040">
    <property type="term" value="F:UDP-glucuronate decarboxylase activity"/>
    <property type="evidence" value="ECO:0007669"/>
    <property type="project" value="TreeGrafter"/>
</dbReference>
<dbReference type="PANTHER" id="PTHR43078">
    <property type="entry name" value="UDP-GLUCURONIC ACID DECARBOXYLASE-RELATED"/>
    <property type="match status" value="1"/>
</dbReference>
<evidence type="ECO:0000256" key="2">
    <source>
        <dbReference type="ARBA" id="ARBA00022793"/>
    </source>
</evidence>
<evidence type="ECO:0000313" key="6">
    <source>
        <dbReference type="EMBL" id="EFI48022.1"/>
    </source>
</evidence>
<protein>
    <submittedName>
        <fullName evidence="6">NAD-dependent epimerase/dehydratase family protein</fullName>
    </submittedName>
</protein>
<name>D7NEP0_9BACT</name>
<feature type="domain" description="NAD-dependent epimerase/dehydratase" evidence="5">
    <location>
        <begin position="40"/>
        <end position="280"/>
    </location>
</feature>
<dbReference type="EMBL" id="GL349570">
    <property type="protein sequence ID" value="EFI48022.1"/>
    <property type="molecule type" value="Genomic_DNA"/>
</dbReference>
<dbReference type="Gene3D" id="3.40.50.720">
    <property type="entry name" value="NAD(P)-binding Rossmann-like Domain"/>
    <property type="match status" value="1"/>
</dbReference>
<gene>
    <name evidence="6" type="ORF">HMPREF0665_02020</name>
</gene>
<dbReference type="AlphaFoldDB" id="D7NEP0"/>
<organism evidence="6 7">
    <name type="scientific">Segatella oris C735</name>
    <dbReference type="NCBI Taxonomy" id="563008"/>
    <lineage>
        <taxon>Bacteria</taxon>
        <taxon>Pseudomonadati</taxon>
        <taxon>Bacteroidota</taxon>
        <taxon>Bacteroidia</taxon>
        <taxon>Bacteroidales</taxon>
        <taxon>Prevotellaceae</taxon>
        <taxon>Segatella</taxon>
    </lineage>
</organism>
<dbReference type="InterPro" id="IPR044516">
    <property type="entry name" value="UXS-like"/>
</dbReference>
<dbReference type="eggNOG" id="COG0451">
    <property type="taxonomic scope" value="Bacteria"/>
</dbReference>
<keyword evidence="3" id="KW-0520">NAD</keyword>
<dbReference type="SUPFAM" id="SSF51735">
    <property type="entry name" value="NAD(P)-binding Rossmann-fold domains"/>
    <property type="match status" value="1"/>
</dbReference>
<evidence type="ECO:0000256" key="4">
    <source>
        <dbReference type="ARBA" id="ARBA00023239"/>
    </source>
</evidence>
<dbReference type="GO" id="GO:0042732">
    <property type="term" value="P:D-xylose metabolic process"/>
    <property type="evidence" value="ECO:0007669"/>
    <property type="project" value="InterPro"/>
</dbReference>
<keyword evidence="7" id="KW-1185">Reference proteome</keyword>
<accession>D7NEP0</accession>
<evidence type="ECO:0000256" key="1">
    <source>
        <dbReference type="ARBA" id="ARBA00001911"/>
    </source>
</evidence>
<dbReference type="HOGENOM" id="CLU_007383_4_0_10"/>
<dbReference type="InterPro" id="IPR036291">
    <property type="entry name" value="NAD(P)-bd_dom_sf"/>
</dbReference>
<proteinExistence type="predicted"/>
<comment type="cofactor">
    <cofactor evidence="1">
        <name>NAD(+)</name>
        <dbReference type="ChEBI" id="CHEBI:57540"/>
    </cofactor>
</comment>